<dbReference type="AlphaFoldDB" id="A0AA36DUV2"/>
<dbReference type="GO" id="GO:0009986">
    <property type="term" value="C:cell surface"/>
    <property type="evidence" value="ECO:0007669"/>
    <property type="project" value="InterPro"/>
</dbReference>
<comment type="subcellular location">
    <subcellularLocation>
        <location evidence="1">Secreted</location>
    </subcellularLocation>
</comment>
<gene>
    <name evidence="5" type="ORF">CYNAS_LOCUS5164</name>
</gene>
<reference evidence="5" key="1">
    <citation type="submission" date="2023-07" db="EMBL/GenBank/DDBJ databases">
        <authorList>
            <consortium name="CYATHOMIX"/>
        </authorList>
    </citation>
    <scope>NUCLEOTIDE SEQUENCE</scope>
    <source>
        <strain evidence="5">N/A</strain>
    </source>
</reference>
<comment type="caution">
    <text evidence="5">The sequence shown here is derived from an EMBL/GenBank/DDBJ whole genome shotgun (WGS) entry which is preliminary data.</text>
</comment>
<evidence type="ECO:0008006" key="7">
    <source>
        <dbReference type="Google" id="ProtNLM"/>
    </source>
</evidence>
<keyword evidence="6" id="KW-1185">Reference proteome</keyword>
<evidence type="ECO:0000256" key="3">
    <source>
        <dbReference type="ARBA" id="ARBA00022525"/>
    </source>
</evidence>
<dbReference type="EMBL" id="CATQJL010000112">
    <property type="protein sequence ID" value="CAJ0593181.1"/>
    <property type="molecule type" value="Genomic_DNA"/>
</dbReference>
<dbReference type="GO" id="GO:0005576">
    <property type="term" value="C:extracellular region"/>
    <property type="evidence" value="ECO:0007669"/>
    <property type="project" value="UniProtKB-SubCell"/>
</dbReference>
<evidence type="ECO:0000256" key="1">
    <source>
        <dbReference type="ARBA" id="ARBA00004613"/>
    </source>
</evidence>
<dbReference type="InterPro" id="IPR038479">
    <property type="entry name" value="Transthyretin-like_sf"/>
</dbReference>
<keyword evidence="3" id="KW-0964">Secreted</keyword>
<organism evidence="5 6">
    <name type="scientific">Cylicocyclus nassatus</name>
    <name type="common">Nematode worm</name>
    <dbReference type="NCBI Taxonomy" id="53992"/>
    <lineage>
        <taxon>Eukaryota</taxon>
        <taxon>Metazoa</taxon>
        <taxon>Ecdysozoa</taxon>
        <taxon>Nematoda</taxon>
        <taxon>Chromadorea</taxon>
        <taxon>Rhabditida</taxon>
        <taxon>Rhabditina</taxon>
        <taxon>Rhabditomorpha</taxon>
        <taxon>Strongyloidea</taxon>
        <taxon>Strongylidae</taxon>
        <taxon>Cylicocyclus</taxon>
    </lineage>
</organism>
<dbReference type="Pfam" id="PF01060">
    <property type="entry name" value="TTR-52"/>
    <property type="match status" value="1"/>
</dbReference>
<comment type="similarity">
    <text evidence="2">Belongs to the nematode transthyretin-like family.</text>
</comment>
<dbReference type="Proteomes" id="UP001176961">
    <property type="component" value="Unassembled WGS sequence"/>
</dbReference>
<dbReference type="Gene3D" id="2.60.40.3330">
    <property type="match status" value="1"/>
</dbReference>
<evidence type="ECO:0000313" key="5">
    <source>
        <dbReference type="EMBL" id="CAJ0593181.1"/>
    </source>
</evidence>
<evidence type="ECO:0000256" key="2">
    <source>
        <dbReference type="ARBA" id="ARBA00010112"/>
    </source>
</evidence>
<keyword evidence="4" id="KW-0732">Signal</keyword>
<sequence>MLQKNANADPLKPTAGVRIVLLEKKPSFRKVAQDITNPKGFYKISGNVRDINQTQLHIYHRCNYKGICYQMLSIPTYRISVPATKGPKQILKIIPLDLVGAWYYGKTVEDCRTK</sequence>
<proteinExistence type="inferred from homology"/>
<accession>A0AA36DUV2</accession>
<protein>
    <recommendedName>
        <fullName evidence="7">Transthyretin-like family protein</fullName>
    </recommendedName>
</protein>
<evidence type="ECO:0000313" key="6">
    <source>
        <dbReference type="Proteomes" id="UP001176961"/>
    </source>
</evidence>
<dbReference type="InterPro" id="IPR001534">
    <property type="entry name" value="Transthyretin-like"/>
</dbReference>
<evidence type="ECO:0000256" key="4">
    <source>
        <dbReference type="ARBA" id="ARBA00022729"/>
    </source>
</evidence>
<name>A0AA36DUV2_CYLNA</name>